<sequence length="564" mass="61674">MEDPILDIARNRFGLDFLFPYQRLVISNILEAAAAGSEDALALGQQIVILPTGAGKSLCFQLPAATLPGITLVIYPLLSLMNDQARRMTSGGFSVVQLRGGQSGREREKALTRISRGDADFVITNPETLQNERIQQNLKRARVVHAVIDEAHCVSEWGDSFRPVYLTLGETLNRLEVPLVTAFTATAGDKVLARIRECVFPRGEARLIRGNPDRENISYRVQPCLSLAHGLRSIFSLATPDDVRSLWKPGQNLALPAIVFCRTRRETRLYAALVASVLGEDQVIWYHAGLDTSEKEAREHRFFESSRAVLCATCAYGMGVDKGNIRSVIHTYLPDSVEAFLQESGRAGRDRERAQSILLADPRAEAEYRRDRATGAASLVQHMAFGTTCRREPLLEAMGTVSQGACSGCDRCEEEEAPPAVATHPSTAETPAARAVLGAVASRPGQFTVSEWVRILRGRASWQERCRGTPRISRFGALRHWSDHEVSQALEGLTLLKALRLQRDQRLAPPATSLFPGRAPLSGEDLGTDHSSPGIRQKGSPPTIPEAEKSASLIAAAASMKVRG</sequence>
<comment type="catalytic activity">
    <reaction evidence="8">
        <text>Couples ATP hydrolysis with the unwinding of duplex DNA by translocating in the 3'-5' direction.</text>
        <dbReference type="EC" id="5.6.2.4"/>
    </reaction>
</comment>
<dbReference type="GO" id="GO:0005524">
    <property type="term" value="F:ATP binding"/>
    <property type="evidence" value="ECO:0007669"/>
    <property type="project" value="UniProtKB-KW"/>
</dbReference>
<evidence type="ECO:0000256" key="5">
    <source>
        <dbReference type="ARBA" id="ARBA00022840"/>
    </source>
</evidence>
<evidence type="ECO:0000256" key="10">
    <source>
        <dbReference type="SAM" id="MobiDB-lite"/>
    </source>
</evidence>
<evidence type="ECO:0000256" key="1">
    <source>
        <dbReference type="ARBA" id="ARBA00005446"/>
    </source>
</evidence>
<gene>
    <name evidence="13" type="ORF">AU468_12925</name>
</gene>
<dbReference type="PANTHER" id="PTHR13710">
    <property type="entry name" value="DNA HELICASE RECQ FAMILY MEMBER"/>
    <property type="match status" value="1"/>
</dbReference>
<dbReference type="Pfam" id="PF00270">
    <property type="entry name" value="DEAD"/>
    <property type="match status" value="1"/>
</dbReference>
<evidence type="ECO:0000259" key="11">
    <source>
        <dbReference type="PROSITE" id="PS51192"/>
    </source>
</evidence>
<dbReference type="Proteomes" id="UP000237350">
    <property type="component" value="Unassembled WGS sequence"/>
</dbReference>
<dbReference type="InterPro" id="IPR036388">
    <property type="entry name" value="WH-like_DNA-bd_sf"/>
</dbReference>
<dbReference type="InterPro" id="IPR004589">
    <property type="entry name" value="DNA_helicase_ATP-dep_RecQ"/>
</dbReference>
<evidence type="ECO:0000256" key="9">
    <source>
        <dbReference type="ARBA" id="ARBA00034808"/>
    </source>
</evidence>
<accession>A0A2S4JG74</accession>
<evidence type="ECO:0000256" key="2">
    <source>
        <dbReference type="ARBA" id="ARBA00022741"/>
    </source>
</evidence>
<reference evidence="14" key="1">
    <citation type="submission" date="2015-12" db="EMBL/GenBank/DDBJ databases">
        <authorList>
            <person name="Lodha T.D."/>
            <person name="Chintalapati S."/>
            <person name="Chintalapati V.R."/>
            <person name="Sravanthi T."/>
        </authorList>
    </citation>
    <scope>NUCLEOTIDE SEQUENCE [LARGE SCALE GENOMIC DNA]</scope>
    <source>
        <strain evidence="14">JC133</strain>
    </source>
</reference>
<dbReference type="SMART" id="SM00487">
    <property type="entry name" value="DEXDc"/>
    <property type="match status" value="1"/>
</dbReference>
<dbReference type="SUPFAM" id="SSF52540">
    <property type="entry name" value="P-loop containing nucleoside triphosphate hydrolases"/>
    <property type="match status" value="1"/>
</dbReference>
<keyword evidence="3" id="KW-0378">Hydrolase</keyword>
<dbReference type="SMART" id="SM00490">
    <property type="entry name" value="HELICc"/>
    <property type="match status" value="1"/>
</dbReference>
<dbReference type="PROSITE" id="PS51194">
    <property type="entry name" value="HELICASE_CTER"/>
    <property type="match status" value="1"/>
</dbReference>
<evidence type="ECO:0000256" key="6">
    <source>
        <dbReference type="ARBA" id="ARBA00023125"/>
    </source>
</evidence>
<dbReference type="Pfam" id="PF00271">
    <property type="entry name" value="Helicase_C"/>
    <property type="match status" value="1"/>
</dbReference>
<dbReference type="EMBL" id="LPWH01000122">
    <property type="protein sequence ID" value="POQ98489.1"/>
    <property type="molecule type" value="Genomic_DNA"/>
</dbReference>
<dbReference type="InterPro" id="IPR014001">
    <property type="entry name" value="Helicase_ATP-bd"/>
</dbReference>
<keyword evidence="14" id="KW-1185">Reference proteome</keyword>
<dbReference type="OrthoDB" id="9763310at2"/>
<feature type="region of interest" description="Disordered" evidence="10">
    <location>
        <begin position="510"/>
        <end position="550"/>
    </location>
</feature>
<dbReference type="NCBIfam" id="TIGR00614">
    <property type="entry name" value="recQ_fam"/>
    <property type="match status" value="1"/>
</dbReference>
<dbReference type="PROSITE" id="PS51192">
    <property type="entry name" value="HELICASE_ATP_BIND_1"/>
    <property type="match status" value="1"/>
</dbReference>
<keyword evidence="6" id="KW-0238">DNA-binding</keyword>
<dbReference type="InterPro" id="IPR027417">
    <property type="entry name" value="P-loop_NTPase"/>
</dbReference>
<dbReference type="GO" id="GO:0043590">
    <property type="term" value="C:bacterial nucleoid"/>
    <property type="evidence" value="ECO:0007669"/>
    <property type="project" value="TreeGrafter"/>
</dbReference>
<dbReference type="Gene3D" id="1.10.10.10">
    <property type="entry name" value="Winged helix-like DNA-binding domain superfamily/Winged helix DNA-binding domain"/>
    <property type="match status" value="1"/>
</dbReference>
<dbReference type="EC" id="5.6.2.4" evidence="9"/>
<evidence type="ECO:0000256" key="3">
    <source>
        <dbReference type="ARBA" id="ARBA00022801"/>
    </source>
</evidence>
<organism evidence="13 14">
    <name type="scientific">Alkalispirochaeta sphaeroplastigenens</name>
    <dbReference type="NCBI Taxonomy" id="1187066"/>
    <lineage>
        <taxon>Bacteria</taxon>
        <taxon>Pseudomonadati</taxon>
        <taxon>Spirochaetota</taxon>
        <taxon>Spirochaetia</taxon>
        <taxon>Spirochaetales</taxon>
        <taxon>Spirochaetaceae</taxon>
        <taxon>Alkalispirochaeta</taxon>
    </lineage>
</organism>
<dbReference type="AlphaFoldDB" id="A0A2S4JG74"/>
<dbReference type="GO" id="GO:0016787">
    <property type="term" value="F:hydrolase activity"/>
    <property type="evidence" value="ECO:0007669"/>
    <property type="project" value="UniProtKB-KW"/>
</dbReference>
<keyword evidence="7" id="KW-0413">Isomerase</keyword>
<dbReference type="GO" id="GO:0009378">
    <property type="term" value="F:four-way junction helicase activity"/>
    <property type="evidence" value="ECO:0007669"/>
    <property type="project" value="TreeGrafter"/>
</dbReference>
<evidence type="ECO:0000259" key="12">
    <source>
        <dbReference type="PROSITE" id="PS51194"/>
    </source>
</evidence>
<feature type="domain" description="Helicase C-terminal" evidence="12">
    <location>
        <begin position="248"/>
        <end position="399"/>
    </location>
</feature>
<dbReference type="InterPro" id="IPR001650">
    <property type="entry name" value="Helicase_C-like"/>
</dbReference>
<comment type="similarity">
    <text evidence="1">Belongs to the helicase family. RecQ subfamily.</text>
</comment>
<name>A0A2S4JG74_9SPIO</name>
<evidence type="ECO:0000313" key="13">
    <source>
        <dbReference type="EMBL" id="POQ98489.1"/>
    </source>
</evidence>
<proteinExistence type="inferred from homology"/>
<dbReference type="CDD" id="cd17920">
    <property type="entry name" value="DEXHc_RecQ"/>
    <property type="match status" value="1"/>
</dbReference>
<evidence type="ECO:0000313" key="14">
    <source>
        <dbReference type="Proteomes" id="UP000237350"/>
    </source>
</evidence>
<dbReference type="GO" id="GO:0003677">
    <property type="term" value="F:DNA binding"/>
    <property type="evidence" value="ECO:0007669"/>
    <property type="project" value="UniProtKB-KW"/>
</dbReference>
<keyword evidence="5" id="KW-0067">ATP-binding</keyword>
<dbReference type="GO" id="GO:0006310">
    <property type="term" value="P:DNA recombination"/>
    <property type="evidence" value="ECO:0007669"/>
    <property type="project" value="InterPro"/>
</dbReference>
<keyword evidence="4" id="KW-0347">Helicase</keyword>
<comment type="caution">
    <text evidence="13">The sequence shown here is derived from an EMBL/GenBank/DDBJ whole genome shotgun (WGS) entry which is preliminary data.</text>
</comment>
<keyword evidence="2" id="KW-0547">Nucleotide-binding</keyword>
<evidence type="ECO:0000256" key="7">
    <source>
        <dbReference type="ARBA" id="ARBA00023235"/>
    </source>
</evidence>
<evidence type="ECO:0000256" key="4">
    <source>
        <dbReference type="ARBA" id="ARBA00022806"/>
    </source>
</evidence>
<feature type="domain" description="Helicase ATP-binding" evidence="11">
    <location>
        <begin position="37"/>
        <end position="205"/>
    </location>
</feature>
<dbReference type="PANTHER" id="PTHR13710:SF105">
    <property type="entry name" value="ATP-DEPENDENT DNA HELICASE Q1"/>
    <property type="match status" value="1"/>
</dbReference>
<evidence type="ECO:0000256" key="8">
    <source>
        <dbReference type="ARBA" id="ARBA00034617"/>
    </source>
</evidence>
<dbReference type="GO" id="GO:0006281">
    <property type="term" value="P:DNA repair"/>
    <property type="evidence" value="ECO:0007669"/>
    <property type="project" value="TreeGrafter"/>
</dbReference>
<dbReference type="GO" id="GO:0043138">
    <property type="term" value="F:3'-5' DNA helicase activity"/>
    <property type="evidence" value="ECO:0007669"/>
    <property type="project" value="UniProtKB-EC"/>
</dbReference>
<protein>
    <recommendedName>
        <fullName evidence="9">DNA 3'-5' helicase</fullName>
        <ecNumber evidence="9">5.6.2.4</ecNumber>
    </recommendedName>
</protein>
<dbReference type="GO" id="GO:0030894">
    <property type="term" value="C:replisome"/>
    <property type="evidence" value="ECO:0007669"/>
    <property type="project" value="TreeGrafter"/>
</dbReference>
<dbReference type="GO" id="GO:0005737">
    <property type="term" value="C:cytoplasm"/>
    <property type="evidence" value="ECO:0007669"/>
    <property type="project" value="TreeGrafter"/>
</dbReference>
<dbReference type="Gene3D" id="3.40.50.300">
    <property type="entry name" value="P-loop containing nucleotide triphosphate hydrolases"/>
    <property type="match status" value="2"/>
</dbReference>
<dbReference type="InterPro" id="IPR011545">
    <property type="entry name" value="DEAD/DEAH_box_helicase_dom"/>
</dbReference>
<dbReference type="RefSeq" id="WP_103681091.1">
    <property type="nucleotide sequence ID" value="NZ_LPWH01000122.1"/>
</dbReference>